<dbReference type="EMBL" id="LNXY01000003">
    <property type="protein sequence ID" value="KTC92942.1"/>
    <property type="molecule type" value="Genomic_DNA"/>
</dbReference>
<evidence type="ECO:0000256" key="1">
    <source>
        <dbReference type="SAM" id="SignalP"/>
    </source>
</evidence>
<evidence type="ECO:0000313" key="3">
    <source>
        <dbReference type="Proteomes" id="UP000054736"/>
    </source>
</evidence>
<dbReference type="InterPro" id="IPR038765">
    <property type="entry name" value="Papain-like_cys_pep_sf"/>
</dbReference>
<dbReference type="SUPFAM" id="SSF54001">
    <property type="entry name" value="Cysteine proteinases"/>
    <property type="match status" value="1"/>
</dbReference>
<reference evidence="2 3" key="1">
    <citation type="submission" date="2015-11" db="EMBL/GenBank/DDBJ databases">
        <title>Genomic analysis of 38 Legionella species identifies large and diverse effector repertoires.</title>
        <authorList>
            <person name="Burstein D."/>
            <person name="Amaro F."/>
            <person name="Zusman T."/>
            <person name="Lifshitz Z."/>
            <person name="Cohen O."/>
            <person name="Gilbert J.A."/>
            <person name="Pupko T."/>
            <person name="Shuman H.A."/>
            <person name="Segal G."/>
        </authorList>
    </citation>
    <scope>NUCLEOTIDE SEQUENCE [LARGE SCALE GENOMIC DNA]</scope>
    <source>
        <strain evidence="2 3">ATCC 700990</strain>
    </source>
</reference>
<dbReference type="STRING" id="1212489.Ldro_0313"/>
<name>A0A0W0TBH8_9GAMM</name>
<feature type="signal peptide" evidence="1">
    <location>
        <begin position="1"/>
        <end position="23"/>
    </location>
</feature>
<feature type="chain" id="PRO_5006912840" evidence="1">
    <location>
        <begin position="24"/>
        <end position="352"/>
    </location>
</feature>
<organism evidence="2 3">
    <name type="scientific">Legionella drozanskii LLAP-1</name>
    <dbReference type="NCBI Taxonomy" id="1212489"/>
    <lineage>
        <taxon>Bacteria</taxon>
        <taxon>Pseudomonadati</taxon>
        <taxon>Pseudomonadota</taxon>
        <taxon>Gammaproteobacteria</taxon>
        <taxon>Legionellales</taxon>
        <taxon>Legionellaceae</taxon>
        <taxon>Legionella</taxon>
    </lineage>
</organism>
<keyword evidence="2" id="KW-0645">Protease</keyword>
<evidence type="ECO:0000313" key="2">
    <source>
        <dbReference type="EMBL" id="KTC92942.1"/>
    </source>
</evidence>
<dbReference type="PATRIC" id="fig|1212489.4.peg.324"/>
<dbReference type="OrthoDB" id="3648721at2"/>
<dbReference type="GO" id="GO:0006508">
    <property type="term" value="P:proteolysis"/>
    <property type="evidence" value="ECO:0007669"/>
    <property type="project" value="UniProtKB-KW"/>
</dbReference>
<keyword evidence="2" id="KW-0378">Hydrolase</keyword>
<sequence length="352" mass="39155">MTFRKITTITLALFVFVNGSAFAEDLNIVGSIEHHLKLAPNKAAANQSNEKVIQLLQIDLSAEEKEQLANRAKELLAHSNSFLPSSEISLFPSKVQLGMKNVPVLDQGRHGTCVTFAVTGALDAVIGQGDYVSQVCHLQLGSYLEKQGYGLSGWNGSNASQVINQITQYGIVNTEKQRKKGCGGINYYPSYTSIPQSFIEPEQYYSLSELVFGKAANWSNIYRRADANKLLDEVKQTLNSGDRLVFGVLLPRTDLGTAGAVGKYKTWFDYDTWVLTPEILKDIYNAKTGHEMIITGYDDNAVATDNKGKRHTGLLTLRNSWSNFAGNYGDFYMSYDYFKLLTHDVKRISPVY</sequence>
<dbReference type="CDD" id="cd02619">
    <property type="entry name" value="Peptidase_C1"/>
    <property type="match status" value="1"/>
</dbReference>
<dbReference type="RefSeq" id="WP_058494673.1">
    <property type="nucleotide sequence ID" value="NZ_CAAAIU010000003.1"/>
</dbReference>
<protein>
    <submittedName>
        <fullName evidence="2">Cysteine protease</fullName>
    </submittedName>
</protein>
<keyword evidence="1" id="KW-0732">Signal</keyword>
<accession>A0A0W0TBH8</accession>
<dbReference type="GO" id="GO:0008233">
    <property type="term" value="F:peptidase activity"/>
    <property type="evidence" value="ECO:0007669"/>
    <property type="project" value="UniProtKB-KW"/>
</dbReference>
<proteinExistence type="predicted"/>
<keyword evidence="3" id="KW-1185">Reference proteome</keyword>
<gene>
    <name evidence="2" type="ORF">Ldro_0313</name>
</gene>
<dbReference type="Gene3D" id="3.90.70.10">
    <property type="entry name" value="Cysteine proteinases"/>
    <property type="match status" value="1"/>
</dbReference>
<dbReference type="AlphaFoldDB" id="A0A0W0TBH8"/>
<comment type="caution">
    <text evidence="2">The sequence shown here is derived from an EMBL/GenBank/DDBJ whole genome shotgun (WGS) entry which is preliminary data.</text>
</comment>
<dbReference type="Proteomes" id="UP000054736">
    <property type="component" value="Unassembled WGS sequence"/>
</dbReference>